<keyword evidence="1" id="KW-0812">Transmembrane</keyword>
<reference evidence="2 3" key="1">
    <citation type="submission" date="2017-02" db="EMBL/GenBank/DDBJ databases">
        <authorList>
            <person name="Varghese N."/>
            <person name="Submissions S."/>
        </authorList>
    </citation>
    <scope>NUCLEOTIDE SEQUENCE [LARGE SCALE GENOMIC DNA]</scope>
    <source>
        <strain evidence="2 3">VKM Ac-1787</strain>
    </source>
</reference>
<keyword evidence="1" id="KW-0472">Membrane</keyword>
<feature type="transmembrane region" description="Helical" evidence="1">
    <location>
        <begin position="117"/>
        <end position="137"/>
    </location>
</feature>
<name>A0ABY1LQ38_9MICO</name>
<organism evidence="2 3">
    <name type="scientific">Plantibacter cousiniae</name>
    <name type="common">nom. nud.</name>
    <dbReference type="NCBI Taxonomy" id="199709"/>
    <lineage>
        <taxon>Bacteria</taxon>
        <taxon>Bacillati</taxon>
        <taxon>Actinomycetota</taxon>
        <taxon>Actinomycetes</taxon>
        <taxon>Micrococcales</taxon>
        <taxon>Microbacteriaceae</taxon>
        <taxon>Plantibacter</taxon>
    </lineage>
</organism>
<dbReference type="EMBL" id="FUZO01000002">
    <property type="protein sequence ID" value="SKC70838.1"/>
    <property type="molecule type" value="Genomic_DNA"/>
</dbReference>
<comment type="caution">
    <text evidence="2">The sequence shown here is derived from an EMBL/GenBank/DDBJ whole genome shotgun (WGS) entry which is preliminary data.</text>
</comment>
<feature type="transmembrane region" description="Helical" evidence="1">
    <location>
        <begin position="149"/>
        <end position="169"/>
    </location>
</feature>
<protein>
    <recommendedName>
        <fullName evidence="4">GGDEF domain-containing protein, diguanylate cyclase (C-di-GMP synthetase) or its enzymatically inactive variants</fullName>
    </recommendedName>
</protein>
<evidence type="ECO:0000256" key="1">
    <source>
        <dbReference type="SAM" id="Phobius"/>
    </source>
</evidence>
<keyword evidence="3" id="KW-1185">Reference proteome</keyword>
<evidence type="ECO:0008006" key="4">
    <source>
        <dbReference type="Google" id="ProtNLM"/>
    </source>
</evidence>
<proteinExistence type="predicted"/>
<keyword evidence="1" id="KW-1133">Transmembrane helix</keyword>
<feature type="transmembrane region" description="Helical" evidence="1">
    <location>
        <begin position="62"/>
        <end position="82"/>
    </location>
</feature>
<dbReference type="RefSeq" id="WP_079706908.1">
    <property type="nucleotide sequence ID" value="NZ_FUZO01000002.1"/>
</dbReference>
<evidence type="ECO:0000313" key="2">
    <source>
        <dbReference type="EMBL" id="SKC70838.1"/>
    </source>
</evidence>
<feature type="transmembrane region" description="Helical" evidence="1">
    <location>
        <begin position="189"/>
        <end position="208"/>
    </location>
</feature>
<gene>
    <name evidence="2" type="ORF">SAMN06295973_3245</name>
</gene>
<accession>A0ABY1LQ38</accession>
<dbReference type="Proteomes" id="UP000190827">
    <property type="component" value="Unassembled WGS sequence"/>
</dbReference>
<feature type="transmembrane region" description="Helical" evidence="1">
    <location>
        <begin position="6"/>
        <end position="25"/>
    </location>
</feature>
<feature type="transmembrane region" description="Helical" evidence="1">
    <location>
        <begin position="37"/>
        <end position="56"/>
    </location>
</feature>
<sequence>MDSETFVLLAVSVLVAGSCALLFVVDSRQSLSGRYINLWLTASMLAVLCTASYLAATGLGHPPLVVAVGNGAMVGAVGFVWLGCQAFNGRRIGFWLVVTVVLIVMILTFLPESRGPNWAGVVPKLLSLSLFAVLTAVESRRGLFGSFRVSWAMTIVHALHASYSGARAVVFGLQGPSGDVFERYFNTEITTVINLVFVVVTTLVLVFLRIEELSSRRASGGPGCFTTVRRLWALHRDHPGSVVHSIEIVDLTVVKDAYGVAHANDLVSRLIDSVVQSSPGAQAVASTRRGTVLLLLPHGDGGAEAKVDAAIEDAYWKQSVALVDGYASTLRITTL</sequence>
<feature type="transmembrane region" description="Helical" evidence="1">
    <location>
        <begin position="94"/>
        <end position="111"/>
    </location>
</feature>
<evidence type="ECO:0000313" key="3">
    <source>
        <dbReference type="Proteomes" id="UP000190827"/>
    </source>
</evidence>